<evidence type="ECO:0000313" key="2">
    <source>
        <dbReference type="EMBL" id="JAC27099.1"/>
    </source>
</evidence>
<evidence type="ECO:0000256" key="1">
    <source>
        <dbReference type="SAM" id="SignalP"/>
    </source>
</evidence>
<organism evidence="2">
    <name type="scientific">Amblyomma parvum</name>
    <name type="common">South American tick</name>
    <dbReference type="NCBI Taxonomy" id="251391"/>
    <lineage>
        <taxon>Eukaryota</taxon>
        <taxon>Metazoa</taxon>
        <taxon>Ecdysozoa</taxon>
        <taxon>Arthropoda</taxon>
        <taxon>Chelicerata</taxon>
        <taxon>Arachnida</taxon>
        <taxon>Acari</taxon>
        <taxon>Parasitiformes</taxon>
        <taxon>Ixodida</taxon>
        <taxon>Ixodoidea</taxon>
        <taxon>Ixodidae</taxon>
        <taxon>Amblyomminae</taxon>
        <taxon>Amblyomma</taxon>
    </lineage>
</organism>
<feature type="chain" id="PRO_5001515875" evidence="1">
    <location>
        <begin position="17"/>
        <end position="87"/>
    </location>
</feature>
<protein>
    <submittedName>
        <fullName evidence="2">Putative secreted protein</fullName>
    </submittedName>
</protein>
<dbReference type="EMBL" id="GBBL01000221">
    <property type="protein sequence ID" value="JAC27099.1"/>
    <property type="molecule type" value="mRNA"/>
</dbReference>
<sequence>MHALLVSALLFTTCAAVYFSDEEEHGMKICGSNGNASECEELCSETLDEGPCRALIPRWGFMEAHARNSITEAARATIIASLREMNA</sequence>
<reference evidence="2" key="1">
    <citation type="submission" date="2014-03" db="EMBL/GenBank/DDBJ databases">
        <title>The sialotranscriptome of Amblyomma triste, Amblyomma parvum and Amblyomma cajennense ticks, uncovered by 454-based RNA-seq.</title>
        <authorList>
            <person name="Garcia G.R."/>
            <person name="Gardinassi L.G."/>
            <person name="Ribeiro J.M."/>
            <person name="Anatrielo E."/>
            <person name="Ferreira B.R."/>
            <person name="Moreira H.N."/>
            <person name="Mafra C."/>
            <person name="Olegario M.M."/>
            <person name="Szabo P.J."/>
            <person name="Miranda-Santos I.K."/>
            <person name="Maruyama S.R."/>
        </authorList>
    </citation>
    <scope>NUCLEOTIDE SEQUENCE</scope>
    <source>
        <strain evidence="2">Araguapaz</strain>
        <tissue evidence="2">Salivary glands</tissue>
    </source>
</reference>
<feature type="signal peptide" evidence="1">
    <location>
        <begin position="1"/>
        <end position="16"/>
    </location>
</feature>
<keyword evidence="1" id="KW-0732">Signal</keyword>
<proteinExistence type="evidence at transcript level"/>
<dbReference type="AlphaFoldDB" id="A0A023G0A0"/>
<name>A0A023G0A0_AMBPA</name>
<accession>A0A023G0A0</accession>